<accession>A0AAV8ZIX6</accession>
<dbReference type="Proteomes" id="UP001162156">
    <property type="component" value="Unassembled WGS sequence"/>
</dbReference>
<name>A0AAV8ZIX6_9CUCU</name>
<comment type="caution">
    <text evidence="1">The sequence shown here is derived from an EMBL/GenBank/DDBJ whole genome shotgun (WGS) entry which is preliminary data.</text>
</comment>
<gene>
    <name evidence="1" type="ORF">NQ314_005404</name>
</gene>
<protein>
    <submittedName>
        <fullName evidence="1">Uncharacterized protein</fullName>
    </submittedName>
</protein>
<evidence type="ECO:0000313" key="1">
    <source>
        <dbReference type="EMBL" id="KAJ8963753.1"/>
    </source>
</evidence>
<reference evidence="1" key="1">
    <citation type="journal article" date="2023" name="Insect Mol. Biol.">
        <title>Genome sequencing provides insights into the evolution of gene families encoding plant cell wall-degrading enzymes in longhorned beetles.</title>
        <authorList>
            <person name="Shin N.R."/>
            <person name="Okamura Y."/>
            <person name="Kirsch R."/>
            <person name="Pauchet Y."/>
        </authorList>
    </citation>
    <scope>NUCLEOTIDE SEQUENCE</scope>
    <source>
        <strain evidence="1">RBIC_L_NR</strain>
    </source>
</reference>
<sequence length="70" mass="8035">MSDVTIKFNYYGQRSKKRAFSDLAVKNLILGAVKRGVPNSTDKDIEDVMKVWLKHARERLKKKDAGKNQV</sequence>
<proteinExistence type="predicted"/>
<keyword evidence="2" id="KW-1185">Reference proteome</keyword>
<organism evidence="1 2">
    <name type="scientific">Rhamnusium bicolor</name>
    <dbReference type="NCBI Taxonomy" id="1586634"/>
    <lineage>
        <taxon>Eukaryota</taxon>
        <taxon>Metazoa</taxon>
        <taxon>Ecdysozoa</taxon>
        <taxon>Arthropoda</taxon>
        <taxon>Hexapoda</taxon>
        <taxon>Insecta</taxon>
        <taxon>Pterygota</taxon>
        <taxon>Neoptera</taxon>
        <taxon>Endopterygota</taxon>
        <taxon>Coleoptera</taxon>
        <taxon>Polyphaga</taxon>
        <taxon>Cucujiformia</taxon>
        <taxon>Chrysomeloidea</taxon>
        <taxon>Cerambycidae</taxon>
        <taxon>Lepturinae</taxon>
        <taxon>Rhagiini</taxon>
        <taxon>Rhamnusium</taxon>
    </lineage>
</organism>
<dbReference type="AlphaFoldDB" id="A0AAV8ZIX6"/>
<evidence type="ECO:0000313" key="2">
    <source>
        <dbReference type="Proteomes" id="UP001162156"/>
    </source>
</evidence>
<dbReference type="EMBL" id="JANEYF010001500">
    <property type="protein sequence ID" value="KAJ8963753.1"/>
    <property type="molecule type" value="Genomic_DNA"/>
</dbReference>